<dbReference type="Gene3D" id="3.40.30.10">
    <property type="entry name" value="Glutaredoxin"/>
    <property type="match status" value="1"/>
</dbReference>
<feature type="domain" description="Glutaredoxin" evidence="1">
    <location>
        <begin position="13"/>
        <end position="68"/>
    </location>
</feature>
<dbReference type="InterPro" id="IPR002109">
    <property type="entry name" value="Glutaredoxin"/>
</dbReference>
<dbReference type="InterPro" id="IPR036249">
    <property type="entry name" value="Thioredoxin-like_sf"/>
</dbReference>
<gene>
    <name evidence="2" type="ORF">H8E29_05185</name>
</gene>
<evidence type="ECO:0000313" key="3">
    <source>
        <dbReference type="Proteomes" id="UP000614469"/>
    </source>
</evidence>
<protein>
    <submittedName>
        <fullName evidence="2">NrdH-redoxin</fullName>
    </submittedName>
</protein>
<name>A0A8J6NJ91_9CHLR</name>
<dbReference type="EMBL" id="JACNJN010000074">
    <property type="protein sequence ID" value="MBC8334638.1"/>
    <property type="molecule type" value="Genomic_DNA"/>
</dbReference>
<dbReference type="GO" id="GO:0045454">
    <property type="term" value="P:cell redox homeostasis"/>
    <property type="evidence" value="ECO:0007669"/>
    <property type="project" value="TreeGrafter"/>
</dbReference>
<dbReference type="GO" id="GO:0009055">
    <property type="term" value="F:electron transfer activity"/>
    <property type="evidence" value="ECO:0007669"/>
    <property type="project" value="TreeGrafter"/>
</dbReference>
<accession>A0A8J6NJ91</accession>
<dbReference type="Pfam" id="PF00462">
    <property type="entry name" value="Glutaredoxin"/>
    <property type="match status" value="1"/>
</dbReference>
<reference evidence="2 3" key="1">
    <citation type="submission" date="2020-08" db="EMBL/GenBank/DDBJ databases">
        <title>Bridging the membrane lipid divide: bacteria of the FCB group superphylum have the potential to synthesize archaeal ether lipids.</title>
        <authorList>
            <person name="Villanueva L."/>
            <person name="Von Meijenfeldt F.A.B."/>
            <person name="Westbye A.B."/>
            <person name="Yadav S."/>
            <person name="Hopmans E.C."/>
            <person name="Dutilh B.E."/>
            <person name="Sinninghe Damste J.S."/>
        </authorList>
    </citation>
    <scope>NUCLEOTIDE SEQUENCE [LARGE SCALE GENOMIC DNA]</scope>
    <source>
        <strain evidence="2">NIOZ-UU36</strain>
    </source>
</reference>
<comment type="caution">
    <text evidence="2">The sequence shown here is derived from an EMBL/GenBank/DDBJ whole genome shotgun (WGS) entry which is preliminary data.</text>
</comment>
<dbReference type="InterPro" id="IPR051548">
    <property type="entry name" value="Grx-like_ET"/>
</dbReference>
<proteinExistence type="predicted"/>
<sequence>MNDNLYSREPKQIILYGVTWCSDCVRAKSVLAEKKIEYLEINIDNDSKAADFVKEVNGGSRSVPTIIFPDGTVLVEPSNNELSAKLK</sequence>
<organism evidence="2 3">
    <name type="scientific">Candidatus Desulfolinea nitratireducens</name>
    <dbReference type="NCBI Taxonomy" id="2841698"/>
    <lineage>
        <taxon>Bacteria</taxon>
        <taxon>Bacillati</taxon>
        <taxon>Chloroflexota</taxon>
        <taxon>Anaerolineae</taxon>
        <taxon>Anaerolineales</taxon>
        <taxon>Anaerolineales incertae sedis</taxon>
        <taxon>Candidatus Desulfolinea</taxon>
    </lineage>
</organism>
<dbReference type="PANTHER" id="PTHR34386:SF1">
    <property type="entry name" value="GLUTAREDOXIN-LIKE PROTEIN NRDH"/>
    <property type="match status" value="1"/>
</dbReference>
<dbReference type="SUPFAM" id="SSF52833">
    <property type="entry name" value="Thioredoxin-like"/>
    <property type="match status" value="1"/>
</dbReference>
<dbReference type="PANTHER" id="PTHR34386">
    <property type="entry name" value="GLUTAREDOXIN"/>
    <property type="match status" value="1"/>
</dbReference>
<evidence type="ECO:0000259" key="1">
    <source>
        <dbReference type="Pfam" id="PF00462"/>
    </source>
</evidence>
<dbReference type="PROSITE" id="PS51354">
    <property type="entry name" value="GLUTAREDOXIN_2"/>
    <property type="match status" value="1"/>
</dbReference>
<dbReference type="AlphaFoldDB" id="A0A8J6NJ91"/>
<dbReference type="CDD" id="cd02976">
    <property type="entry name" value="NrdH"/>
    <property type="match status" value="1"/>
</dbReference>
<evidence type="ECO:0000313" key="2">
    <source>
        <dbReference type="EMBL" id="MBC8334638.1"/>
    </source>
</evidence>
<dbReference type="Proteomes" id="UP000614469">
    <property type="component" value="Unassembled WGS sequence"/>
</dbReference>